<feature type="domain" description="DUF58" evidence="1">
    <location>
        <begin position="47"/>
        <end position="248"/>
    </location>
</feature>
<evidence type="ECO:0000313" key="2">
    <source>
        <dbReference type="EMBL" id="NIK74100.1"/>
    </source>
</evidence>
<reference evidence="2 3" key="1">
    <citation type="submission" date="2020-03" db="EMBL/GenBank/DDBJ databases">
        <title>Genomic Encyclopedia of Type Strains, Phase IV (KMG-IV): sequencing the most valuable type-strain genomes for metagenomic binning, comparative biology and taxonomic classification.</title>
        <authorList>
            <person name="Goeker M."/>
        </authorList>
    </citation>
    <scope>NUCLEOTIDE SEQUENCE [LARGE SCALE GENOMIC DNA]</scope>
    <source>
        <strain evidence="2 3">DSM 5718</strain>
    </source>
</reference>
<organism evidence="2 3">
    <name type="scientific">Thermonema lapsum</name>
    <dbReference type="NCBI Taxonomy" id="28195"/>
    <lineage>
        <taxon>Bacteria</taxon>
        <taxon>Pseudomonadati</taxon>
        <taxon>Bacteroidota</taxon>
        <taxon>Cytophagia</taxon>
        <taxon>Cytophagales</taxon>
        <taxon>Thermonemataceae</taxon>
        <taxon>Thermonema</taxon>
    </lineage>
</organism>
<dbReference type="Proteomes" id="UP000537126">
    <property type="component" value="Unassembled WGS sequence"/>
</dbReference>
<dbReference type="InterPro" id="IPR002881">
    <property type="entry name" value="DUF58"/>
</dbReference>
<accession>A0A846MRX2</accession>
<keyword evidence="3" id="KW-1185">Reference proteome</keyword>
<gene>
    <name evidence="2" type="ORF">FHS56_001613</name>
</gene>
<sequence length="285" mass="33202">MSFIDDWRGEHLSAKGLRLLLRSRVEGFLTGEHLAVRLHEGVEFEQLKPYQPGDDTRKIDWRVFLRNRKLWVRQSPLSLNTVVHCALDVSASMLYKEEGRSKWAYAQLLAAAIGYIALQQGDTLKVWGCVEDRMQQNMPLFEVERLLKQLESMQPGGKQLPEIATSAGLSKGRHLWMFFTDLYDSPRRWVASWKRLRALGHEVHCWHIMGQKEITCSWKGMLAFKSLETAKVKKVNVESYRKTYLRKMEAFLNEARQECLHAGVHYHRVLLQESLHSVLWRELVG</sequence>
<name>A0A846MRX2_9BACT</name>
<dbReference type="AlphaFoldDB" id="A0A846MRX2"/>
<dbReference type="EMBL" id="JAASRN010000002">
    <property type="protein sequence ID" value="NIK74100.1"/>
    <property type="molecule type" value="Genomic_DNA"/>
</dbReference>
<dbReference type="RefSeq" id="WP_166919450.1">
    <property type="nucleotide sequence ID" value="NZ_JAASRN010000002.1"/>
</dbReference>
<dbReference type="PANTHER" id="PTHR33608:SF7">
    <property type="entry name" value="DUF58 DOMAIN-CONTAINING PROTEIN"/>
    <property type="match status" value="1"/>
</dbReference>
<dbReference type="InterPro" id="IPR036465">
    <property type="entry name" value="vWFA_dom_sf"/>
</dbReference>
<dbReference type="SUPFAM" id="SSF53300">
    <property type="entry name" value="vWA-like"/>
    <property type="match status" value="1"/>
</dbReference>
<comment type="caution">
    <text evidence="2">The sequence shown here is derived from an EMBL/GenBank/DDBJ whole genome shotgun (WGS) entry which is preliminary data.</text>
</comment>
<dbReference type="Pfam" id="PF01882">
    <property type="entry name" value="DUF58"/>
    <property type="match status" value="1"/>
</dbReference>
<dbReference type="PANTHER" id="PTHR33608">
    <property type="entry name" value="BLL2464 PROTEIN"/>
    <property type="match status" value="1"/>
</dbReference>
<protein>
    <submittedName>
        <fullName evidence="2">Uncharacterized protein (DUF58 family)</fullName>
    </submittedName>
</protein>
<proteinExistence type="predicted"/>
<evidence type="ECO:0000259" key="1">
    <source>
        <dbReference type="Pfam" id="PF01882"/>
    </source>
</evidence>
<evidence type="ECO:0000313" key="3">
    <source>
        <dbReference type="Proteomes" id="UP000537126"/>
    </source>
</evidence>